<evidence type="ECO:0000256" key="4">
    <source>
        <dbReference type="ARBA" id="ARBA00022729"/>
    </source>
</evidence>
<evidence type="ECO:0000256" key="1">
    <source>
        <dbReference type="ARBA" id="ARBA00004196"/>
    </source>
</evidence>
<proteinExistence type="inferred from homology"/>
<dbReference type="KEGG" id="lbe:MOO44_03305"/>
<dbReference type="InterPro" id="IPR006128">
    <property type="entry name" value="Lipoprotein_PsaA-like"/>
</dbReference>
<evidence type="ECO:0000256" key="2">
    <source>
        <dbReference type="ARBA" id="ARBA00022448"/>
    </source>
</evidence>
<evidence type="ECO:0000256" key="3">
    <source>
        <dbReference type="ARBA" id="ARBA00022723"/>
    </source>
</evidence>
<dbReference type="SUPFAM" id="SSF53807">
    <property type="entry name" value="Helical backbone' metal receptor"/>
    <property type="match status" value="1"/>
</dbReference>
<dbReference type="PRINTS" id="PR00690">
    <property type="entry name" value="ADHESNFAMILY"/>
</dbReference>
<dbReference type="RefSeq" id="WP_260116999.1">
    <property type="nucleotide sequence ID" value="NZ_CP093361.1"/>
</dbReference>
<dbReference type="GO" id="GO:0030313">
    <property type="term" value="C:cell envelope"/>
    <property type="evidence" value="ECO:0007669"/>
    <property type="project" value="UniProtKB-SubCell"/>
</dbReference>
<accession>A0A976RSQ5</accession>
<dbReference type="GO" id="GO:0046872">
    <property type="term" value="F:metal ion binding"/>
    <property type="evidence" value="ECO:0007669"/>
    <property type="project" value="UniProtKB-KW"/>
</dbReference>
<dbReference type="Gene3D" id="3.40.50.1980">
    <property type="entry name" value="Nitrogenase molybdenum iron protein domain"/>
    <property type="match status" value="2"/>
</dbReference>
<evidence type="ECO:0000313" key="7">
    <source>
        <dbReference type="Proteomes" id="UP000831181"/>
    </source>
</evidence>
<comment type="similarity">
    <text evidence="5">Belongs to the bacterial solute-binding protein 9 family.</text>
</comment>
<keyword evidence="4" id="KW-0732">Signal</keyword>
<dbReference type="PRINTS" id="PR00691">
    <property type="entry name" value="ADHESINB"/>
</dbReference>
<gene>
    <name evidence="6" type="ORF">MOO44_03305</name>
</gene>
<dbReference type="Proteomes" id="UP000831181">
    <property type="component" value="Chromosome"/>
</dbReference>
<evidence type="ECO:0000313" key="6">
    <source>
        <dbReference type="EMBL" id="UQS87200.1"/>
    </source>
</evidence>
<dbReference type="GO" id="GO:0007155">
    <property type="term" value="P:cell adhesion"/>
    <property type="evidence" value="ECO:0007669"/>
    <property type="project" value="InterPro"/>
</dbReference>
<dbReference type="InterPro" id="IPR006127">
    <property type="entry name" value="ZnuA-like"/>
</dbReference>
<dbReference type="InterPro" id="IPR006129">
    <property type="entry name" value="AdhesinB"/>
</dbReference>
<dbReference type="InterPro" id="IPR050492">
    <property type="entry name" value="Bact_metal-bind_prot9"/>
</dbReference>
<organism evidence="6 7">
    <name type="scientific">Nicoliella spurrieriana</name>
    <dbReference type="NCBI Taxonomy" id="2925830"/>
    <lineage>
        <taxon>Bacteria</taxon>
        <taxon>Bacillati</taxon>
        <taxon>Bacillota</taxon>
        <taxon>Bacilli</taxon>
        <taxon>Lactobacillales</taxon>
        <taxon>Lactobacillaceae</taxon>
        <taxon>Nicoliella</taxon>
    </lineage>
</organism>
<evidence type="ECO:0000256" key="5">
    <source>
        <dbReference type="RuleBase" id="RU003512"/>
    </source>
</evidence>
<dbReference type="PANTHER" id="PTHR42953:SF1">
    <property type="entry name" value="METAL-BINDING PROTEIN HI_0362-RELATED"/>
    <property type="match status" value="1"/>
</dbReference>
<dbReference type="GO" id="GO:0030001">
    <property type="term" value="P:metal ion transport"/>
    <property type="evidence" value="ECO:0007669"/>
    <property type="project" value="InterPro"/>
</dbReference>
<sequence length="314" mass="35166">MKKIIAAVAAAIVIIGGVFLFINQRGSHKSTSNENGDKRLSVVTTNSILENMVENIGKDRINVYSMVKRGTDPHEYEPRPEDISKTTNADVVFYNGLNLETGGNGWFKELVNTAHKKFGKQVFAASEGVKPLHLTTNKNEVDPHAWLDLSNGIQYVKTMTKVLKEKDPKNASYFQKNADAYIAKLSKLNQDAKSKFLDIPAKQRVLVTSEGAFKYFSKAYHVKPVYIWEINTESQGTPEQMKRVLAAISKYDVKHLFVESSVSPKSMDKVSSETGIKIYSKIFTDSLAKKGTPGDTYYSMMKWNLDKIHDGLAK</sequence>
<dbReference type="CDD" id="cd01137">
    <property type="entry name" value="PsaA"/>
    <property type="match status" value="1"/>
</dbReference>
<dbReference type="EMBL" id="CP093361">
    <property type="protein sequence ID" value="UQS87200.1"/>
    <property type="molecule type" value="Genomic_DNA"/>
</dbReference>
<comment type="subcellular location">
    <subcellularLocation>
        <location evidence="1">Cell envelope</location>
    </subcellularLocation>
</comment>
<dbReference type="Pfam" id="PF01297">
    <property type="entry name" value="ZnuA"/>
    <property type="match status" value="1"/>
</dbReference>
<dbReference type="AlphaFoldDB" id="A0A976RSQ5"/>
<keyword evidence="7" id="KW-1185">Reference proteome</keyword>
<dbReference type="PANTHER" id="PTHR42953">
    <property type="entry name" value="HIGH-AFFINITY ZINC UPTAKE SYSTEM PROTEIN ZNUA-RELATED"/>
    <property type="match status" value="1"/>
</dbReference>
<protein>
    <submittedName>
        <fullName evidence="6">Metal ABC transporter substrate-binding protein</fullName>
    </submittedName>
</protein>
<keyword evidence="3" id="KW-0479">Metal-binding</keyword>
<name>A0A976RSQ5_9LACO</name>
<keyword evidence="2 5" id="KW-0813">Transport</keyword>
<reference evidence="6" key="1">
    <citation type="journal article" date="2022" name="Int. J. Syst. Evol. Microbiol.">
        <title>Apilactobacillus apisilvae sp. nov., Nicolia spurrieriana gen. nov. sp. nov., Bombilactobacillus folatiphilus sp. nov. and Bombilactobacillus thymidiniphilus sp. nov., four new lactic acid bacterial isolates from stingless bees Tetragonula carbonaria and Austroplebeia australis.</title>
        <authorList>
            <person name="Oliphant S.A."/>
            <person name="Watson-Haigh N.S."/>
            <person name="Sumby K.M."/>
            <person name="Gardner J."/>
            <person name="Groom S."/>
            <person name="Jiranek V."/>
        </authorList>
    </citation>
    <scope>NUCLEOTIDE SEQUENCE</scope>
    <source>
        <strain evidence="6">SGEP1_A5</strain>
    </source>
</reference>